<proteinExistence type="predicted"/>
<evidence type="ECO:0000256" key="1">
    <source>
        <dbReference type="SAM" id="MobiDB-lite"/>
    </source>
</evidence>
<keyword evidence="3" id="KW-1185">Reference proteome</keyword>
<feature type="non-terminal residue" evidence="2">
    <location>
        <position position="1"/>
    </location>
</feature>
<sequence length="98" mass="9679">VLFLLRPRPSSVSSLRRRPTTPDAHADDDSAHHGLPAQVHAQGAGPGGAPAGAAATATAAAIFHAEEGAAPPGEGPAAEAAAVEAAAVEAGRGETRWF</sequence>
<accession>A0ABN9PQK5</accession>
<comment type="caution">
    <text evidence="2">The sequence shown here is derived from an EMBL/GenBank/DDBJ whole genome shotgun (WGS) entry which is preliminary data.</text>
</comment>
<dbReference type="EMBL" id="CAUYUJ010001332">
    <property type="protein sequence ID" value="CAK0795398.1"/>
    <property type="molecule type" value="Genomic_DNA"/>
</dbReference>
<dbReference type="Proteomes" id="UP001189429">
    <property type="component" value="Unassembled WGS sequence"/>
</dbReference>
<evidence type="ECO:0000313" key="3">
    <source>
        <dbReference type="Proteomes" id="UP001189429"/>
    </source>
</evidence>
<name>A0ABN9PQK5_9DINO</name>
<reference evidence="2" key="1">
    <citation type="submission" date="2023-10" db="EMBL/GenBank/DDBJ databases">
        <authorList>
            <person name="Chen Y."/>
            <person name="Shah S."/>
            <person name="Dougan E. K."/>
            <person name="Thang M."/>
            <person name="Chan C."/>
        </authorList>
    </citation>
    <scope>NUCLEOTIDE SEQUENCE [LARGE SCALE GENOMIC DNA]</scope>
</reference>
<organism evidence="2 3">
    <name type="scientific">Prorocentrum cordatum</name>
    <dbReference type="NCBI Taxonomy" id="2364126"/>
    <lineage>
        <taxon>Eukaryota</taxon>
        <taxon>Sar</taxon>
        <taxon>Alveolata</taxon>
        <taxon>Dinophyceae</taxon>
        <taxon>Prorocentrales</taxon>
        <taxon>Prorocentraceae</taxon>
        <taxon>Prorocentrum</taxon>
    </lineage>
</organism>
<feature type="region of interest" description="Disordered" evidence="1">
    <location>
        <begin position="1"/>
        <end position="53"/>
    </location>
</feature>
<protein>
    <submittedName>
        <fullName evidence="2">Uncharacterized protein</fullName>
    </submittedName>
</protein>
<gene>
    <name evidence="2" type="ORF">PCOR1329_LOCUS5080</name>
</gene>
<evidence type="ECO:0000313" key="2">
    <source>
        <dbReference type="EMBL" id="CAK0795398.1"/>
    </source>
</evidence>
<feature type="compositionally biased region" description="Low complexity" evidence="1">
    <location>
        <begin position="1"/>
        <end position="14"/>
    </location>
</feature>